<proteinExistence type="predicted"/>
<dbReference type="SUPFAM" id="SSF143100">
    <property type="entry name" value="TTHA1013/TTHA0281-like"/>
    <property type="match status" value="1"/>
</dbReference>
<reference evidence="1" key="1">
    <citation type="submission" date="2020-01" db="EMBL/GenBank/DDBJ databases">
        <authorList>
            <person name="Meier V. D."/>
            <person name="Meier V D."/>
        </authorList>
    </citation>
    <scope>NUCLEOTIDE SEQUENCE</scope>
    <source>
        <strain evidence="1">HLG_WM_MAG_09</strain>
    </source>
</reference>
<sequence>MINTMEFDGFNAVIKYDPEIEMFRGEFTGLKGGADFYASDIDGLKKEGATSLRIFLESCKERGIEPRKNYSGKFNVRIAPDLHADIATAATAQGKSLNQWVSETLNQAVA</sequence>
<dbReference type="Pfam" id="PF05534">
    <property type="entry name" value="HicB"/>
    <property type="match status" value="1"/>
</dbReference>
<dbReference type="InterPro" id="IPR008651">
    <property type="entry name" value="Uncharacterised_HicB"/>
</dbReference>
<organism evidence="1">
    <name type="scientific">uncultured Thiotrichaceae bacterium</name>
    <dbReference type="NCBI Taxonomy" id="298394"/>
    <lineage>
        <taxon>Bacteria</taxon>
        <taxon>Pseudomonadati</taxon>
        <taxon>Pseudomonadota</taxon>
        <taxon>Gammaproteobacteria</taxon>
        <taxon>Thiotrichales</taxon>
        <taxon>Thiotrichaceae</taxon>
        <taxon>environmental samples</taxon>
    </lineage>
</organism>
<dbReference type="InterPro" id="IPR013321">
    <property type="entry name" value="Arc_rbn_hlx_hlx"/>
</dbReference>
<dbReference type="InterPro" id="IPR035069">
    <property type="entry name" value="TTHA1013/TTHA0281-like"/>
</dbReference>
<dbReference type="Gene3D" id="1.10.1220.10">
    <property type="entry name" value="Met repressor-like"/>
    <property type="match status" value="1"/>
</dbReference>
<accession>A0A6S6SHU6</accession>
<dbReference type="AlphaFoldDB" id="A0A6S6SHU6"/>
<name>A0A6S6SHU6_9GAMM</name>
<dbReference type="GO" id="GO:0006355">
    <property type="term" value="P:regulation of DNA-templated transcription"/>
    <property type="evidence" value="ECO:0007669"/>
    <property type="project" value="InterPro"/>
</dbReference>
<protein>
    <submittedName>
        <fullName evidence="1">Predicted nuclease of the RNAse H fold, HicB family</fullName>
    </submittedName>
</protein>
<dbReference type="EMBL" id="CACVAT010000048">
    <property type="protein sequence ID" value="CAA6802922.1"/>
    <property type="molecule type" value="Genomic_DNA"/>
</dbReference>
<dbReference type="SUPFAM" id="SSF47598">
    <property type="entry name" value="Ribbon-helix-helix"/>
    <property type="match status" value="1"/>
</dbReference>
<dbReference type="InterPro" id="IPR010985">
    <property type="entry name" value="Ribbon_hlx_hlx"/>
</dbReference>
<gene>
    <name evidence="1" type="ORF">HELGO_WM72061</name>
</gene>
<evidence type="ECO:0000313" key="1">
    <source>
        <dbReference type="EMBL" id="CAA6802922.1"/>
    </source>
</evidence>